<dbReference type="Proteomes" id="UP001500483">
    <property type="component" value="Unassembled WGS sequence"/>
</dbReference>
<sequence length="197" mass="21875">MREFTDGKPSRRRRAPAASARERILSAAGELFAESGFAATPTSRIAERAGVPKGLIHYYFRRKPDLLVALVDRLPAERVDVRRIVVPGDVAGTLRRLVAELDRRFEATLPLHHLLWREADTHSAVRRALRERFRAVVAQVREVVTAAAPAPAHADVDTAAVLLARVIDHRHAVAGRAEHDESADREIEFIARGLGPR</sequence>
<name>A0ABP6RLM5_9PSEU</name>
<evidence type="ECO:0000259" key="3">
    <source>
        <dbReference type="PROSITE" id="PS50977"/>
    </source>
</evidence>
<feature type="DNA-binding region" description="H-T-H motif" evidence="2">
    <location>
        <begin position="41"/>
        <end position="60"/>
    </location>
</feature>
<dbReference type="Pfam" id="PF00440">
    <property type="entry name" value="TetR_N"/>
    <property type="match status" value="1"/>
</dbReference>
<feature type="domain" description="HTH tetR-type" evidence="3">
    <location>
        <begin position="18"/>
        <end position="78"/>
    </location>
</feature>
<proteinExistence type="predicted"/>
<evidence type="ECO:0000256" key="2">
    <source>
        <dbReference type="PROSITE-ProRule" id="PRU00335"/>
    </source>
</evidence>
<dbReference type="PANTHER" id="PTHR30055">
    <property type="entry name" value="HTH-TYPE TRANSCRIPTIONAL REGULATOR RUTR"/>
    <property type="match status" value="1"/>
</dbReference>
<evidence type="ECO:0000256" key="1">
    <source>
        <dbReference type="ARBA" id="ARBA00023125"/>
    </source>
</evidence>
<comment type="caution">
    <text evidence="4">The sequence shown here is derived from an EMBL/GenBank/DDBJ whole genome shotgun (WGS) entry which is preliminary data.</text>
</comment>
<keyword evidence="5" id="KW-1185">Reference proteome</keyword>
<dbReference type="PROSITE" id="PS50977">
    <property type="entry name" value="HTH_TETR_2"/>
    <property type="match status" value="1"/>
</dbReference>
<dbReference type="SUPFAM" id="SSF46689">
    <property type="entry name" value="Homeodomain-like"/>
    <property type="match status" value="1"/>
</dbReference>
<dbReference type="Gene3D" id="1.10.357.10">
    <property type="entry name" value="Tetracycline Repressor, domain 2"/>
    <property type="match status" value="1"/>
</dbReference>
<dbReference type="InterPro" id="IPR050109">
    <property type="entry name" value="HTH-type_TetR-like_transc_reg"/>
</dbReference>
<dbReference type="RefSeq" id="WP_258347530.1">
    <property type="nucleotide sequence ID" value="NZ_BAAAYK010000038.1"/>
</dbReference>
<keyword evidence="1 2" id="KW-0238">DNA-binding</keyword>
<reference evidence="5" key="1">
    <citation type="journal article" date="2019" name="Int. J. Syst. Evol. Microbiol.">
        <title>The Global Catalogue of Microorganisms (GCM) 10K type strain sequencing project: providing services to taxonomists for standard genome sequencing and annotation.</title>
        <authorList>
            <consortium name="The Broad Institute Genomics Platform"/>
            <consortium name="The Broad Institute Genome Sequencing Center for Infectious Disease"/>
            <person name="Wu L."/>
            <person name="Ma J."/>
        </authorList>
    </citation>
    <scope>NUCLEOTIDE SEQUENCE [LARGE SCALE GENOMIC DNA]</scope>
    <source>
        <strain evidence="5">JCM 9687</strain>
    </source>
</reference>
<gene>
    <name evidence="4" type="ORF">GCM10020366_14490</name>
</gene>
<dbReference type="InterPro" id="IPR009057">
    <property type="entry name" value="Homeodomain-like_sf"/>
</dbReference>
<evidence type="ECO:0000313" key="5">
    <source>
        <dbReference type="Proteomes" id="UP001500483"/>
    </source>
</evidence>
<dbReference type="PANTHER" id="PTHR30055:SF235">
    <property type="entry name" value="TRANSCRIPTIONAL REGULATORY PROTEIN"/>
    <property type="match status" value="1"/>
</dbReference>
<dbReference type="PRINTS" id="PR00455">
    <property type="entry name" value="HTHTETR"/>
</dbReference>
<accession>A0ABP6RLM5</accession>
<dbReference type="InterPro" id="IPR001647">
    <property type="entry name" value="HTH_TetR"/>
</dbReference>
<protein>
    <submittedName>
        <fullName evidence="4">TetR/AcrR family transcriptional regulator</fullName>
    </submittedName>
</protein>
<organism evidence="4 5">
    <name type="scientific">Saccharopolyspora gregorii</name>
    <dbReference type="NCBI Taxonomy" id="33914"/>
    <lineage>
        <taxon>Bacteria</taxon>
        <taxon>Bacillati</taxon>
        <taxon>Actinomycetota</taxon>
        <taxon>Actinomycetes</taxon>
        <taxon>Pseudonocardiales</taxon>
        <taxon>Pseudonocardiaceae</taxon>
        <taxon>Saccharopolyspora</taxon>
    </lineage>
</organism>
<evidence type="ECO:0000313" key="4">
    <source>
        <dbReference type="EMBL" id="GAA3355229.1"/>
    </source>
</evidence>
<dbReference type="EMBL" id="BAAAYK010000038">
    <property type="protein sequence ID" value="GAA3355229.1"/>
    <property type="molecule type" value="Genomic_DNA"/>
</dbReference>